<protein>
    <recommendedName>
        <fullName evidence="2">Hemerythrin-like domain-containing protein</fullName>
    </recommendedName>
</protein>
<dbReference type="Pfam" id="PF01814">
    <property type="entry name" value="Hemerythrin"/>
    <property type="match status" value="1"/>
</dbReference>
<feature type="compositionally biased region" description="Low complexity" evidence="1">
    <location>
        <begin position="152"/>
        <end position="175"/>
    </location>
</feature>
<proteinExistence type="predicted"/>
<reference evidence="3" key="1">
    <citation type="submission" date="2016-08" db="EMBL/GenBank/DDBJ databases">
        <title>Sequencing, Assembly and Comparative Genomics of S. aureofaciens ATCC 10762.</title>
        <authorList>
            <person name="Gradnigo J.S."/>
            <person name="Johnson N."/>
            <person name="Somerville G.A."/>
        </authorList>
    </citation>
    <scope>NUCLEOTIDE SEQUENCE [LARGE SCALE GENOMIC DNA]</scope>
    <source>
        <strain evidence="3">ATCC 10762</strain>
    </source>
</reference>
<name>A0A1E7MVQ4_KITAU</name>
<dbReference type="EMBL" id="JPRF03000097">
    <property type="protein sequence ID" value="OEV32343.1"/>
    <property type="molecule type" value="Genomic_DNA"/>
</dbReference>
<dbReference type="Gene3D" id="1.20.120.520">
    <property type="entry name" value="nmb1532 protein domain like"/>
    <property type="match status" value="1"/>
</dbReference>
<dbReference type="RefSeq" id="WP_030553808.1">
    <property type="nucleotide sequence ID" value="NZ_JBIWMM010000003.1"/>
</dbReference>
<evidence type="ECO:0000313" key="4">
    <source>
        <dbReference type="Proteomes" id="UP000037395"/>
    </source>
</evidence>
<feature type="domain" description="Hemerythrin-like" evidence="2">
    <location>
        <begin position="13"/>
        <end position="129"/>
    </location>
</feature>
<keyword evidence="4" id="KW-1185">Reference proteome</keyword>
<comment type="caution">
    <text evidence="3">The sequence shown here is derived from an EMBL/GenBank/DDBJ whole genome shotgun (WGS) entry which is preliminary data.</text>
</comment>
<dbReference type="OrthoDB" id="4235480at2"/>
<accession>A0A1E7MVQ4</accession>
<evidence type="ECO:0000259" key="2">
    <source>
        <dbReference type="Pfam" id="PF01814"/>
    </source>
</evidence>
<evidence type="ECO:0000313" key="3">
    <source>
        <dbReference type="EMBL" id="OEV32343.1"/>
    </source>
</evidence>
<dbReference type="Proteomes" id="UP000037395">
    <property type="component" value="Unassembled WGS sequence"/>
</dbReference>
<organism evidence="3 4">
    <name type="scientific">Kitasatospora aureofaciens</name>
    <name type="common">Streptomyces aureofaciens</name>
    <dbReference type="NCBI Taxonomy" id="1894"/>
    <lineage>
        <taxon>Bacteria</taxon>
        <taxon>Bacillati</taxon>
        <taxon>Actinomycetota</taxon>
        <taxon>Actinomycetes</taxon>
        <taxon>Kitasatosporales</taxon>
        <taxon>Streptomycetaceae</taxon>
        <taxon>Kitasatospora</taxon>
    </lineage>
</organism>
<evidence type="ECO:0000256" key="1">
    <source>
        <dbReference type="SAM" id="MobiDB-lite"/>
    </source>
</evidence>
<feature type="region of interest" description="Disordered" evidence="1">
    <location>
        <begin position="144"/>
        <end position="194"/>
    </location>
</feature>
<dbReference type="AlphaFoldDB" id="A0A1E7MVQ4"/>
<gene>
    <name evidence="3" type="ORF">HS99_0016715</name>
</gene>
<dbReference type="InterPro" id="IPR012312">
    <property type="entry name" value="Hemerythrin-like"/>
</dbReference>
<sequence length="194" mass="21045">MKAAEGFPSGLCAQHRAIEALLRQLDGVRTRGGTSDEEDLRLLAALRRLLLPHLAAEEEHLYPLARRYLPVGRALADAAGCTHASIRRLLDRADDCRLSVTGRRRATAVLLLVLRTHLRGEEEQLFPALRARARPDELRRCERRLREPRAGPPGATGPAGPAGPAVRGLPPGAGAITALRDRLTGHDNSGQHSP</sequence>